<reference evidence="1" key="1">
    <citation type="submission" date="2019-08" db="EMBL/GenBank/DDBJ databases">
        <authorList>
            <person name="Kucharzyk K."/>
            <person name="Murdoch R.W."/>
            <person name="Higgins S."/>
            <person name="Loffler F."/>
        </authorList>
    </citation>
    <scope>NUCLEOTIDE SEQUENCE</scope>
</reference>
<dbReference type="GO" id="GO:0006281">
    <property type="term" value="P:DNA repair"/>
    <property type="evidence" value="ECO:0007669"/>
    <property type="project" value="InterPro"/>
</dbReference>
<dbReference type="GO" id="GO:0006310">
    <property type="term" value="P:DNA recombination"/>
    <property type="evidence" value="ECO:0007669"/>
    <property type="project" value="InterPro"/>
</dbReference>
<name>A0A645CGC4_9ZZZZ</name>
<comment type="caution">
    <text evidence="1">The sequence shown here is derived from an EMBL/GenBank/DDBJ whole genome shotgun (WGS) entry which is preliminary data.</text>
</comment>
<organism evidence="1">
    <name type="scientific">bioreactor metagenome</name>
    <dbReference type="NCBI Taxonomy" id="1076179"/>
    <lineage>
        <taxon>unclassified sequences</taxon>
        <taxon>metagenomes</taxon>
        <taxon>ecological metagenomes</taxon>
    </lineage>
</organism>
<gene>
    <name evidence="1" type="ORF">SDC9_122886</name>
</gene>
<accession>A0A645CGC4</accession>
<dbReference type="SUPFAM" id="SSF103084">
    <property type="entry name" value="Holliday junction resolvase RusA"/>
    <property type="match status" value="1"/>
</dbReference>
<dbReference type="InterPro" id="IPR036614">
    <property type="entry name" value="RusA-like_sf"/>
</dbReference>
<dbReference type="EMBL" id="VSSQ01026936">
    <property type="protein sequence ID" value="MPM75892.1"/>
    <property type="molecule type" value="Genomic_DNA"/>
</dbReference>
<proteinExistence type="predicted"/>
<dbReference type="AlphaFoldDB" id="A0A645CGC4"/>
<evidence type="ECO:0000313" key="1">
    <source>
        <dbReference type="EMBL" id="MPM75892.1"/>
    </source>
</evidence>
<dbReference type="Gene3D" id="3.30.1330.70">
    <property type="entry name" value="Holliday junction resolvase RusA"/>
    <property type="match status" value="1"/>
</dbReference>
<protein>
    <submittedName>
        <fullName evidence="1">Uncharacterized protein</fullName>
    </submittedName>
</protein>
<sequence length="109" mass="13032">MIRINIKPLSVNEAWQGKRYKTEKYKQYQNSLLWLLPKMSIPEPPYEIHFKFGFSNSLSDWDNPVKPTQDILSKKYGFNDKLIRRAVVETEIVKKGKEYIEFDIRTMMT</sequence>
<dbReference type="GO" id="GO:0000287">
    <property type="term" value="F:magnesium ion binding"/>
    <property type="evidence" value="ECO:0007669"/>
    <property type="project" value="InterPro"/>
</dbReference>